<dbReference type="AlphaFoldDB" id="A0A9J7AQL5"/>
<feature type="transmembrane region" description="Helical" evidence="9">
    <location>
        <begin position="185"/>
        <end position="208"/>
    </location>
</feature>
<feature type="transmembrane region" description="Helical" evidence="9">
    <location>
        <begin position="280"/>
        <end position="303"/>
    </location>
</feature>
<feature type="transmembrane region" description="Helical" evidence="9">
    <location>
        <begin position="343"/>
        <end position="360"/>
    </location>
</feature>
<accession>A0A9J7AQL5</accession>
<evidence type="ECO:0000256" key="10">
    <source>
        <dbReference type="SAM" id="SignalP"/>
    </source>
</evidence>
<dbReference type="InterPro" id="IPR003594">
    <property type="entry name" value="HATPase_dom"/>
</dbReference>
<evidence type="ECO:0000313" key="12">
    <source>
        <dbReference type="EMBL" id="UUX48889.1"/>
    </source>
</evidence>
<keyword evidence="3" id="KW-0597">Phosphoprotein</keyword>
<feature type="domain" description="Histidine kinase" evidence="11">
    <location>
        <begin position="450"/>
        <end position="661"/>
    </location>
</feature>
<evidence type="ECO:0000256" key="1">
    <source>
        <dbReference type="ARBA" id="ARBA00000085"/>
    </source>
</evidence>
<dbReference type="PRINTS" id="PR00344">
    <property type="entry name" value="BCTRLSENSOR"/>
</dbReference>
<evidence type="ECO:0000259" key="11">
    <source>
        <dbReference type="PROSITE" id="PS50109"/>
    </source>
</evidence>
<dbReference type="KEGG" id="naci:NUH88_15960"/>
<dbReference type="InterPro" id="IPR011623">
    <property type="entry name" value="7TMR_DISM_rcpt_extracell_dom1"/>
</dbReference>
<keyword evidence="9" id="KW-1133">Transmembrane helix</keyword>
<evidence type="ECO:0000256" key="7">
    <source>
        <dbReference type="ARBA" id="ARBA00022840"/>
    </source>
</evidence>
<keyword evidence="5" id="KW-0547">Nucleotide-binding</keyword>
<evidence type="ECO:0000256" key="6">
    <source>
        <dbReference type="ARBA" id="ARBA00022777"/>
    </source>
</evidence>
<dbReference type="Pfam" id="PF07695">
    <property type="entry name" value="7TMR-DISM_7TM"/>
    <property type="match status" value="1"/>
</dbReference>
<dbReference type="InterPro" id="IPR004358">
    <property type="entry name" value="Sig_transdc_His_kin-like_C"/>
</dbReference>
<sequence length="666" mass="72851">MRLLFKLALILACAVLGASHASAADRKDAVHVTQQDISIPLIPRKIVMDPQGELSPDEALQRLSEPGAIEEDAVYSLGYIPETLWARIALDVTPDAAGRWYLSLELPNFDRLQVDILTSSGHLEPLTELGDMVPDQSPFRSRFHIAPIDLPPGQTVLLVKGKTSSTMTLDLKLRKLDWLLSEERLFLALQTFYFGVIAVLTLSAIGLFGVTRESIYLIYIANLVAHTGVWAILAGSGPGYLWPNTPLHHPSVGHFFVAMTLTTTFAFAAAFLATSQVPKLAHWIFWGMSASGVLLMAVCLAVPTDLGYWANRLVSAVVLPCACAIGALTIVGMVRGVAGARPLMLTWLGILIVVPIGWLRDIGLVPTNVFTLTVSQLASVFEMIMFAYLLLQRLGRIQKDKDRIQHEALTAAREHEALLEHRVAARTADLDAAVIREREAQRLQQQFVVMVGHEFRNPLAIIDNMIQNLARGAPASRGRLDRGRAAVRRLRRMIDTCLIDERIRGGQMQLRKERLEAGKLVGEVIATIRAAHATRQFELDLPEGPLLMTVDPRLIEIAVSNVIDNAAKYSPETSPVETHVHAAGSQIEIEVMDRGPGVPETDRERVFERYYRGSRSGSGGTGAGLGLFLVRAILSAHGGTITYADRPGGGAAFTLRLPLDPDTEGT</sequence>
<dbReference type="InterPro" id="IPR003661">
    <property type="entry name" value="HisK_dim/P_dom"/>
</dbReference>
<evidence type="ECO:0000256" key="3">
    <source>
        <dbReference type="ARBA" id="ARBA00022553"/>
    </source>
</evidence>
<feature type="transmembrane region" description="Helical" evidence="9">
    <location>
        <begin position="309"/>
        <end position="331"/>
    </location>
</feature>
<evidence type="ECO:0000256" key="9">
    <source>
        <dbReference type="SAM" id="Phobius"/>
    </source>
</evidence>
<keyword evidence="13" id="KW-1185">Reference proteome</keyword>
<feature type="signal peptide" evidence="10">
    <location>
        <begin position="1"/>
        <end position="23"/>
    </location>
</feature>
<feature type="transmembrane region" description="Helical" evidence="9">
    <location>
        <begin position="253"/>
        <end position="273"/>
    </location>
</feature>
<dbReference type="Pfam" id="PF00512">
    <property type="entry name" value="HisKA"/>
    <property type="match status" value="1"/>
</dbReference>
<dbReference type="GO" id="GO:0030295">
    <property type="term" value="F:protein kinase activator activity"/>
    <property type="evidence" value="ECO:0007669"/>
    <property type="project" value="TreeGrafter"/>
</dbReference>
<dbReference type="Gene3D" id="1.10.287.130">
    <property type="match status" value="1"/>
</dbReference>
<feature type="transmembrane region" description="Helical" evidence="9">
    <location>
        <begin position="215"/>
        <end position="233"/>
    </location>
</feature>
<dbReference type="GO" id="GO:0000155">
    <property type="term" value="F:phosphorelay sensor kinase activity"/>
    <property type="evidence" value="ECO:0007669"/>
    <property type="project" value="InterPro"/>
</dbReference>
<evidence type="ECO:0000256" key="2">
    <source>
        <dbReference type="ARBA" id="ARBA00012438"/>
    </source>
</evidence>
<organism evidence="12 13">
    <name type="scientific">Nisaea acidiphila</name>
    <dbReference type="NCBI Taxonomy" id="1862145"/>
    <lineage>
        <taxon>Bacteria</taxon>
        <taxon>Pseudomonadati</taxon>
        <taxon>Pseudomonadota</taxon>
        <taxon>Alphaproteobacteria</taxon>
        <taxon>Rhodospirillales</taxon>
        <taxon>Thalassobaculaceae</taxon>
        <taxon>Nisaea</taxon>
    </lineage>
</organism>
<dbReference type="Proteomes" id="UP001060336">
    <property type="component" value="Chromosome"/>
</dbReference>
<dbReference type="SMART" id="SM00388">
    <property type="entry name" value="HisKA"/>
    <property type="match status" value="1"/>
</dbReference>
<dbReference type="InterPro" id="IPR036097">
    <property type="entry name" value="HisK_dim/P_sf"/>
</dbReference>
<dbReference type="GO" id="GO:0005524">
    <property type="term" value="F:ATP binding"/>
    <property type="evidence" value="ECO:0007669"/>
    <property type="project" value="UniProtKB-KW"/>
</dbReference>
<dbReference type="SUPFAM" id="SSF47384">
    <property type="entry name" value="Homodimeric domain of signal transducing histidine kinase"/>
    <property type="match status" value="1"/>
</dbReference>
<feature type="transmembrane region" description="Helical" evidence="9">
    <location>
        <begin position="372"/>
        <end position="391"/>
    </location>
</feature>
<evidence type="ECO:0000313" key="13">
    <source>
        <dbReference type="Proteomes" id="UP001060336"/>
    </source>
</evidence>
<dbReference type="PANTHER" id="PTHR42878">
    <property type="entry name" value="TWO-COMPONENT HISTIDINE KINASE"/>
    <property type="match status" value="1"/>
</dbReference>
<dbReference type="GO" id="GO:0007234">
    <property type="term" value="P:osmosensory signaling via phosphorelay pathway"/>
    <property type="evidence" value="ECO:0007669"/>
    <property type="project" value="TreeGrafter"/>
</dbReference>
<dbReference type="EC" id="2.7.13.3" evidence="2"/>
<dbReference type="InterPro" id="IPR050351">
    <property type="entry name" value="BphY/WalK/GraS-like"/>
</dbReference>
<dbReference type="PROSITE" id="PS50109">
    <property type="entry name" value="HIS_KIN"/>
    <property type="match status" value="1"/>
</dbReference>
<keyword evidence="8" id="KW-0902">Two-component regulatory system</keyword>
<evidence type="ECO:0000256" key="4">
    <source>
        <dbReference type="ARBA" id="ARBA00022679"/>
    </source>
</evidence>
<dbReference type="Pfam" id="PF02518">
    <property type="entry name" value="HATPase_c"/>
    <property type="match status" value="1"/>
</dbReference>
<gene>
    <name evidence="12" type="ORF">NUH88_15960</name>
</gene>
<dbReference type="PANTHER" id="PTHR42878:SF7">
    <property type="entry name" value="SENSOR HISTIDINE KINASE GLRK"/>
    <property type="match status" value="1"/>
</dbReference>
<dbReference type="InterPro" id="IPR011622">
    <property type="entry name" value="7TMR_DISM_rcpt_extracell_dom2"/>
</dbReference>
<protein>
    <recommendedName>
        <fullName evidence="2">histidine kinase</fullName>
        <ecNumber evidence="2">2.7.13.3</ecNumber>
    </recommendedName>
</protein>
<keyword evidence="10" id="KW-0732">Signal</keyword>
<dbReference type="RefSeq" id="WP_257767391.1">
    <property type="nucleotide sequence ID" value="NZ_CP102480.1"/>
</dbReference>
<proteinExistence type="predicted"/>
<dbReference type="EMBL" id="CP102480">
    <property type="protein sequence ID" value="UUX48889.1"/>
    <property type="molecule type" value="Genomic_DNA"/>
</dbReference>
<keyword evidence="6" id="KW-0418">Kinase</keyword>
<name>A0A9J7AQL5_9PROT</name>
<keyword evidence="9" id="KW-0812">Transmembrane</keyword>
<dbReference type="CDD" id="cd00082">
    <property type="entry name" value="HisKA"/>
    <property type="match status" value="1"/>
</dbReference>
<dbReference type="GO" id="GO:0000156">
    <property type="term" value="F:phosphorelay response regulator activity"/>
    <property type="evidence" value="ECO:0007669"/>
    <property type="project" value="TreeGrafter"/>
</dbReference>
<dbReference type="Gene3D" id="3.30.565.10">
    <property type="entry name" value="Histidine kinase-like ATPase, C-terminal domain"/>
    <property type="match status" value="1"/>
</dbReference>
<dbReference type="SUPFAM" id="SSF55874">
    <property type="entry name" value="ATPase domain of HSP90 chaperone/DNA topoisomerase II/histidine kinase"/>
    <property type="match status" value="1"/>
</dbReference>
<comment type="catalytic activity">
    <reaction evidence="1">
        <text>ATP + protein L-histidine = ADP + protein N-phospho-L-histidine.</text>
        <dbReference type="EC" id="2.7.13.3"/>
    </reaction>
</comment>
<reference evidence="12" key="1">
    <citation type="submission" date="2022-08" db="EMBL/GenBank/DDBJ databases">
        <title>Nisaea acidiphila sp. nov., isolated from a marine algal debris and emended description of the genus Nisaea Urios et al. 2008.</title>
        <authorList>
            <person name="Kwon K."/>
        </authorList>
    </citation>
    <scope>NUCLEOTIDE SEQUENCE</scope>
    <source>
        <strain evidence="12">MEBiC11861</strain>
    </source>
</reference>
<feature type="chain" id="PRO_5039891755" description="histidine kinase" evidence="10">
    <location>
        <begin position="24"/>
        <end position="666"/>
    </location>
</feature>
<keyword evidence="9" id="KW-0472">Membrane</keyword>
<dbReference type="InterPro" id="IPR036890">
    <property type="entry name" value="HATPase_C_sf"/>
</dbReference>
<dbReference type="SMART" id="SM00387">
    <property type="entry name" value="HATPase_c"/>
    <property type="match status" value="1"/>
</dbReference>
<dbReference type="CDD" id="cd00075">
    <property type="entry name" value="HATPase"/>
    <property type="match status" value="1"/>
</dbReference>
<evidence type="ECO:0000256" key="5">
    <source>
        <dbReference type="ARBA" id="ARBA00022741"/>
    </source>
</evidence>
<evidence type="ECO:0000256" key="8">
    <source>
        <dbReference type="ARBA" id="ARBA00023012"/>
    </source>
</evidence>
<dbReference type="InterPro" id="IPR005467">
    <property type="entry name" value="His_kinase_dom"/>
</dbReference>
<keyword evidence="4" id="KW-0808">Transferase</keyword>
<dbReference type="Pfam" id="PF07696">
    <property type="entry name" value="7TMR-DISMED2"/>
    <property type="match status" value="1"/>
</dbReference>
<dbReference type="Gene3D" id="2.60.40.2380">
    <property type="match status" value="1"/>
</dbReference>
<keyword evidence="7 12" id="KW-0067">ATP-binding</keyword>